<dbReference type="VEuPathDB" id="VectorBase:LLONM1_001284"/>
<keyword evidence="4" id="KW-0521">NADP</keyword>
<proteinExistence type="inferred from homology"/>
<dbReference type="Gene3D" id="3.40.50.720">
    <property type="entry name" value="NAD(P)-binding Rossmann-like Domain"/>
    <property type="match status" value="2"/>
</dbReference>
<organism evidence="14 15">
    <name type="scientific">Lutzomyia longipalpis</name>
    <name type="common">Sand fly</name>
    <dbReference type="NCBI Taxonomy" id="7200"/>
    <lineage>
        <taxon>Eukaryota</taxon>
        <taxon>Metazoa</taxon>
        <taxon>Ecdysozoa</taxon>
        <taxon>Arthropoda</taxon>
        <taxon>Hexapoda</taxon>
        <taxon>Insecta</taxon>
        <taxon>Pterygota</taxon>
        <taxon>Neoptera</taxon>
        <taxon>Endopterygota</taxon>
        <taxon>Diptera</taxon>
        <taxon>Nematocera</taxon>
        <taxon>Psychodoidea</taxon>
        <taxon>Psychodidae</taxon>
        <taxon>Lutzomyia</taxon>
        <taxon>Lutzomyia</taxon>
    </lineage>
</organism>
<reference evidence="14" key="1">
    <citation type="submission" date="2020-05" db="UniProtKB">
        <authorList>
            <consortium name="EnsemblMetazoa"/>
        </authorList>
    </citation>
    <scope>IDENTIFICATION</scope>
    <source>
        <strain evidence="14">Jacobina</strain>
    </source>
</reference>
<evidence type="ECO:0000256" key="11">
    <source>
        <dbReference type="ARBA" id="ARBA00082544"/>
    </source>
</evidence>
<dbReference type="SUPFAM" id="SSF51735">
    <property type="entry name" value="NAD(P)-binding Rossmann-fold domains"/>
    <property type="match status" value="2"/>
</dbReference>
<dbReference type="EnsemblMetazoa" id="LLOJ003393-RA">
    <property type="protein sequence ID" value="LLOJ003393-PA"/>
    <property type="gene ID" value="LLOJ003393"/>
</dbReference>
<keyword evidence="15" id="KW-1185">Reference proteome</keyword>
<dbReference type="InterPro" id="IPR036291">
    <property type="entry name" value="NAD(P)-bd_dom_sf"/>
</dbReference>
<dbReference type="EMBL" id="AJWK01010859">
    <property type="status" value="NOT_ANNOTATED_CDS"/>
    <property type="molecule type" value="Genomic_DNA"/>
</dbReference>
<comment type="similarity">
    <text evidence="2 12">Belongs to the short-chain dehydrogenases/reductases (SDR) family.</text>
</comment>
<evidence type="ECO:0000256" key="13">
    <source>
        <dbReference type="SAM" id="Phobius"/>
    </source>
</evidence>
<evidence type="ECO:0000256" key="12">
    <source>
        <dbReference type="RuleBase" id="RU000363"/>
    </source>
</evidence>
<protein>
    <recommendedName>
        <fullName evidence="10">Short-chain dehydrogenase/reductase 3</fullName>
    </recommendedName>
    <alternativeName>
        <fullName evidence="11">Retinal short-chain dehydrogenase/reductase 1</fullName>
    </alternativeName>
</protein>
<evidence type="ECO:0000256" key="7">
    <source>
        <dbReference type="ARBA" id="ARBA00023098"/>
    </source>
</evidence>
<dbReference type="Pfam" id="PF00106">
    <property type="entry name" value="adh_short"/>
    <property type="match status" value="2"/>
</dbReference>
<evidence type="ECO:0000256" key="9">
    <source>
        <dbReference type="ARBA" id="ARBA00059620"/>
    </source>
</evidence>
<comment type="subcellular location">
    <subcellularLocation>
        <location evidence="1">Membrane</location>
        <topology evidence="1">Multi-pass membrane protein</topology>
    </subcellularLocation>
</comment>
<dbReference type="EMBL" id="AJWK01010861">
    <property type="status" value="NOT_ANNOTATED_CDS"/>
    <property type="molecule type" value="Genomic_DNA"/>
</dbReference>
<keyword evidence="7" id="KW-0443">Lipid metabolism</keyword>
<dbReference type="Proteomes" id="UP000092461">
    <property type="component" value="Unassembled WGS sequence"/>
</dbReference>
<evidence type="ECO:0000256" key="6">
    <source>
        <dbReference type="ARBA" id="ARBA00023002"/>
    </source>
</evidence>
<evidence type="ECO:0000313" key="15">
    <source>
        <dbReference type="Proteomes" id="UP000092461"/>
    </source>
</evidence>
<dbReference type="GO" id="GO:0005811">
    <property type="term" value="C:lipid droplet"/>
    <property type="evidence" value="ECO:0007669"/>
    <property type="project" value="TreeGrafter"/>
</dbReference>
<keyword evidence="3 13" id="KW-0812">Transmembrane</keyword>
<dbReference type="PANTHER" id="PTHR24322">
    <property type="entry name" value="PKSB"/>
    <property type="match status" value="1"/>
</dbReference>
<dbReference type="PRINTS" id="PR00080">
    <property type="entry name" value="SDRFAMILY"/>
</dbReference>
<name>A0A1B0CG92_LUTLO</name>
<evidence type="ECO:0000256" key="5">
    <source>
        <dbReference type="ARBA" id="ARBA00022989"/>
    </source>
</evidence>
<dbReference type="InterPro" id="IPR002347">
    <property type="entry name" value="SDR_fam"/>
</dbReference>
<comment type="function">
    <text evidence="9">Catalyzes the reduction of all-trans-retinal to all-trans-retinol in the presence of NADPH.</text>
</comment>
<evidence type="ECO:0000256" key="3">
    <source>
        <dbReference type="ARBA" id="ARBA00022692"/>
    </source>
</evidence>
<evidence type="ECO:0000256" key="1">
    <source>
        <dbReference type="ARBA" id="ARBA00004141"/>
    </source>
</evidence>
<dbReference type="EMBL" id="AJWK01010860">
    <property type="status" value="NOT_ANNOTATED_CDS"/>
    <property type="molecule type" value="Genomic_DNA"/>
</dbReference>
<dbReference type="PANTHER" id="PTHR24322:SF736">
    <property type="entry name" value="RETINOL DEHYDROGENASE 10"/>
    <property type="match status" value="1"/>
</dbReference>
<dbReference type="FunFam" id="3.40.50.720:FF:000131">
    <property type="entry name" value="Short-chain dehydrogenase/reductase 3"/>
    <property type="match status" value="1"/>
</dbReference>
<evidence type="ECO:0000256" key="8">
    <source>
        <dbReference type="ARBA" id="ARBA00023136"/>
    </source>
</evidence>
<keyword evidence="6" id="KW-0560">Oxidoreductase</keyword>
<evidence type="ECO:0000256" key="10">
    <source>
        <dbReference type="ARBA" id="ARBA00068717"/>
    </source>
</evidence>
<dbReference type="VEuPathDB" id="VectorBase:LLONM1_000372"/>
<keyword evidence="8 13" id="KW-0472">Membrane</keyword>
<sequence length="455" mass="50686">MDQNSQNHVGVQPRNAGARVYSAIVLIFDLIVIYAQWTYFVLEGIYQLFKPPEEKSVVGEIVLITGTGHGIGRELALQYSALGATVVCWDINEAGNKETVKEIEARNGKARAYVCDVSSREQIIDVAKKVKAEVGTVTILVNNAGIMPCHPFLQHTEAEIRKIFDINVLAHFWMMQAFLPDMIAKHHGHIVSLSSMAGVVGLQNLVPYCGSKFAVRGLTEAINEEIRMQGIVEQIKFTTIYPYMVDTGLCVTREQIIDVAKKVKAEVGTVTILVNNAGIMPCHPFLQHTEAEIRKIFDINVLAHFWMMQAFLPDMIAKHHGHIVSLSSMAGVVGLQNLVPYCGSKFAVRGLTEAINEEIRMQGIVEQIKFTTIYPYMVDTGLCKKPYMRFKNLMKLIRPDEAAAAIISAQRQGLIEASIPKYLLYLNGFTRLFPVKCGVLLKDFFNSGVHSDLTE</sequence>
<dbReference type="PRINTS" id="PR00081">
    <property type="entry name" value="GDHRDH"/>
</dbReference>
<evidence type="ECO:0000256" key="4">
    <source>
        <dbReference type="ARBA" id="ARBA00022857"/>
    </source>
</evidence>
<evidence type="ECO:0000256" key="2">
    <source>
        <dbReference type="ARBA" id="ARBA00006484"/>
    </source>
</evidence>
<dbReference type="CDD" id="cd05339">
    <property type="entry name" value="17beta-HSDXI-like_SDR_c"/>
    <property type="match status" value="1"/>
</dbReference>
<dbReference type="AlphaFoldDB" id="A0A1B0CG92"/>
<dbReference type="GO" id="GO:0052650">
    <property type="term" value="F:all-trans-retinol dehydrogenase (NADP+) activity"/>
    <property type="evidence" value="ECO:0007669"/>
    <property type="project" value="UniProtKB-ARBA"/>
</dbReference>
<keyword evidence="5 13" id="KW-1133">Transmembrane helix</keyword>
<feature type="transmembrane region" description="Helical" evidence="13">
    <location>
        <begin position="20"/>
        <end position="42"/>
    </location>
</feature>
<accession>A0A1B0CG92</accession>
<dbReference type="GO" id="GO:0016020">
    <property type="term" value="C:membrane"/>
    <property type="evidence" value="ECO:0007669"/>
    <property type="project" value="UniProtKB-SubCell"/>
</dbReference>
<dbReference type="VEuPathDB" id="VectorBase:LLOJ003393"/>
<evidence type="ECO:0000313" key="14">
    <source>
        <dbReference type="EnsemblMetazoa" id="LLOJ003393-PA"/>
    </source>
</evidence>